<organism evidence="11">
    <name type="scientific">Trichophyton rubrum CBS 288.86</name>
    <dbReference type="NCBI Taxonomy" id="1215330"/>
    <lineage>
        <taxon>Eukaryota</taxon>
        <taxon>Fungi</taxon>
        <taxon>Dikarya</taxon>
        <taxon>Ascomycota</taxon>
        <taxon>Pezizomycotina</taxon>
        <taxon>Eurotiomycetes</taxon>
        <taxon>Eurotiomycetidae</taxon>
        <taxon>Onygenales</taxon>
        <taxon>Arthrodermataceae</taxon>
        <taxon>Trichophyton</taxon>
    </lineage>
</organism>
<feature type="compositionally biased region" description="Basic residues" evidence="8">
    <location>
        <begin position="383"/>
        <end position="393"/>
    </location>
</feature>
<feature type="compositionally biased region" description="Acidic residues" evidence="8">
    <location>
        <begin position="278"/>
        <end position="317"/>
    </location>
</feature>
<feature type="compositionally biased region" description="Basic residues" evidence="8">
    <location>
        <begin position="341"/>
        <end position="351"/>
    </location>
</feature>
<dbReference type="PROSITE" id="PS50059">
    <property type="entry name" value="FKBP_PPIASE"/>
    <property type="match status" value="1"/>
</dbReference>
<dbReference type="Gene3D" id="2.60.120.340">
    <property type="entry name" value="Nucleoplasmin core domain"/>
    <property type="match status" value="1"/>
</dbReference>
<protein>
    <recommendedName>
        <fullName evidence="7">peptidylprolyl isomerase</fullName>
        <ecNumber evidence="7">5.2.1.8</ecNumber>
    </recommendedName>
</protein>
<comment type="subunit">
    <text evidence="4">Binds to histones H3 and H4.</text>
</comment>
<evidence type="ECO:0000256" key="6">
    <source>
        <dbReference type="ARBA" id="ARBA00023235"/>
    </source>
</evidence>
<sequence>MLKKIIYFFSFLFVAMWKRVGAPEKILYLIEIFSSSLRERAKPLSIHFFPVLHCTEFSRSLKIIMSGTQPVALYAAKVPPGALVPAVPDAAAMFRVTMAAIDPDAVPEYEDEAQASKAPRATLKIIRPPPGLDYDDDDEDEEDDEGEEDDESDDETNGGPSDPARKKKAMLEAALKDMDDGMEEDDDDDEEEGETDLAAAISKLVKGKGKAMDDEEDSDSDEDLELDEVVVCTLDPERNCQQTLDFVVGEGERVFFKVTGTHTVYVTGNYVTPLENMYDSEDEEEDEDEEDDYDLSPDEDELAALVGNDDESDELDDMANPRVMEIDTDEEEEVKAQAHTKQSKKEKKGKKRPADDSDEEPNLDDMISKTLKDEPATNGGVKLSKKQLKKLKKNNGEAAETEAAKANTKSDKKVQFAKDLEQGPTPSKTAQTGTLGVKQVQGVTVDDKKLGAGKQVKKGDRIGMRYIGKLENGKVFDSNKSGKPFTFKVGTGEVIKGWDIGIPGMAVGGERRLTIPAHLAYGKKSLPDIPANSKLIFDVKLLSIK</sequence>
<evidence type="ECO:0000256" key="4">
    <source>
        <dbReference type="ARBA" id="ARBA00011865"/>
    </source>
</evidence>
<keyword evidence="9" id="KW-0732">Signal</keyword>
<accession>A0A022VY14</accession>
<dbReference type="GO" id="GO:0005730">
    <property type="term" value="C:nucleolus"/>
    <property type="evidence" value="ECO:0007669"/>
    <property type="project" value="TreeGrafter"/>
</dbReference>
<comment type="similarity">
    <text evidence="3">Belongs to the FKBP-type PPIase family. FKBP3/4 subfamily.</text>
</comment>
<evidence type="ECO:0000256" key="9">
    <source>
        <dbReference type="SAM" id="SignalP"/>
    </source>
</evidence>
<feature type="compositionally biased region" description="Acidic residues" evidence="8">
    <location>
        <begin position="213"/>
        <end position="224"/>
    </location>
</feature>
<feature type="region of interest" description="Disordered" evidence="8">
    <location>
        <begin position="107"/>
        <end position="167"/>
    </location>
</feature>
<dbReference type="PIRSF" id="PIRSF001473">
    <property type="entry name" value="FK506-bp_FPR3"/>
    <property type="match status" value="1"/>
</dbReference>
<dbReference type="EMBL" id="KK207876">
    <property type="protein sequence ID" value="EZF50844.1"/>
    <property type="molecule type" value="Genomic_DNA"/>
</dbReference>
<dbReference type="InterPro" id="IPR046357">
    <property type="entry name" value="PPIase_dom_sf"/>
</dbReference>
<evidence type="ECO:0000256" key="5">
    <source>
        <dbReference type="ARBA" id="ARBA00023110"/>
    </source>
</evidence>
<evidence type="ECO:0000256" key="2">
    <source>
        <dbReference type="ARBA" id="ARBA00002221"/>
    </source>
</evidence>
<evidence type="ECO:0000256" key="8">
    <source>
        <dbReference type="SAM" id="MobiDB-lite"/>
    </source>
</evidence>
<feature type="compositionally biased region" description="Acidic residues" evidence="8">
    <location>
        <begin position="133"/>
        <end position="156"/>
    </location>
</feature>
<dbReference type="Pfam" id="PF00254">
    <property type="entry name" value="FKBP_C"/>
    <property type="match status" value="1"/>
</dbReference>
<comment type="function">
    <text evidence="2">PPIase that acts as a histone chaperone. Histone proline isomerase that increases the rate of cis-trans isomerization at prolines on the histone H3 N-terminal tail. Proline isomerization influences H3 methylation thereby regulating gene expression.</text>
</comment>
<gene>
    <name evidence="11" type="ORF">H103_05669</name>
</gene>
<dbReference type="EC" id="5.2.1.8" evidence="7"/>
<dbReference type="InterPro" id="IPR001179">
    <property type="entry name" value="PPIase_FKBP_dom"/>
</dbReference>
<dbReference type="Pfam" id="PF17800">
    <property type="entry name" value="NPL"/>
    <property type="match status" value="1"/>
</dbReference>
<dbReference type="InterPro" id="IPR023566">
    <property type="entry name" value="PPIase_Fpr3/Fpr4-like"/>
</dbReference>
<dbReference type="SUPFAM" id="SSF54534">
    <property type="entry name" value="FKBP-like"/>
    <property type="match status" value="1"/>
</dbReference>
<feature type="region of interest" description="Disordered" evidence="8">
    <location>
        <begin position="275"/>
        <end position="413"/>
    </location>
</feature>
<proteinExistence type="inferred from homology"/>
<dbReference type="Gene3D" id="3.10.50.40">
    <property type="match status" value="1"/>
</dbReference>
<dbReference type="AlphaFoldDB" id="A0A022VY14"/>
<evidence type="ECO:0000256" key="7">
    <source>
        <dbReference type="PROSITE-ProRule" id="PRU00277"/>
    </source>
</evidence>
<feature type="compositionally biased region" description="Basic and acidic residues" evidence="8">
    <location>
        <begin position="366"/>
        <end position="375"/>
    </location>
</feature>
<dbReference type="PANTHER" id="PTHR43811">
    <property type="entry name" value="FKBP-TYPE PEPTIDYL-PROLYL CIS-TRANS ISOMERASE FKPA"/>
    <property type="match status" value="1"/>
</dbReference>
<keyword evidence="6 7" id="KW-0413">Isomerase</keyword>
<reference evidence="11" key="1">
    <citation type="submission" date="2014-02" db="EMBL/GenBank/DDBJ databases">
        <title>The Genome Sequence of Trichophyton rubrum (morphotype fischeri) CBS 288.86.</title>
        <authorList>
            <consortium name="The Broad Institute Genomics Platform"/>
            <person name="Cuomo C.A."/>
            <person name="White T.C."/>
            <person name="Graser Y."/>
            <person name="Martinez-Rossi N."/>
            <person name="Heitman J."/>
            <person name="Young S.K."/>
            <person name="Zeng Q."/>
            <person name="Gargeya S."/>
            <person name="Abouelleil A."/>
            <person name="Alvarado L."/>
            <person name="Chapman S.B."/>
            <person name="Gainer-Dewar J."/>
            <person name="Goldberg J."/>
            <person name="Griggs A."/>
            <person name="Gujja S."/>
            <person name="Hansen M."/>
            <person name="Howarth C."/>
            <person name="Imamovic A."/>
            <person name="Larimer J."/>
            <person name="Martinez D."/>
            <person name="Murphy C."/>
            <person name="Pearson M.D."/>
            <person name="Persinoti G."/>
            <person name="Poon T."/>
            <person name="Priest M."/>
            <person name="Roberts A.D."/>
            <person name="Saif S."/>
            <person name="Shea T.D."/>
            <person name="Sykes S.N."/>
            <person name="Wortman J."/>
            <person name="Nusbaum C."/>
            <person name="Birren B."/>
        </authorList>
    </citation>
    <scope>NUCLEOTIDE SEQUENCE [LARGE SCALE GENOMIC DNA]</scope>
    <source>
        <strain evidence="11">CBS 288.86</strain>
    </source>
</reference>
<evidence type="ECO:0000259" key="10">
    <source>
        <dbReference type="PROSITE" id="PS50059"/>
    </source>
</evidence>
<evidence type="ECO:0000256" key="3">
    <source>
        <dbReference type="ARBA" id="ARBA00007838"/>
    </source>
</evidence>
<feature type="domain" description="PPIase FKBP-type" evidence="10">
    <location>
        <begin position="459"/>
        <end position="545"/>
    </location>
</feature>
<evidence type="ECO:0000256" key="1">
    <source>
        <dbReference type="ARBA" id="ARBA00000971"/>
    </source>
</evidence>
<feature type="chain" id="PRO_5001511086" description="peptidylprolyl isomerase" evidence="9">
    <location>
        <begin position="23"/>
        <end position="545"/>
    </location>
</feature>
<dbReference type="GO" id="GO:0000785">
    <property type="term" value="C:chromatin"/>
    <property type="evidence" value="ECO:0007669"/>
    <property type="project" value="TreeGrafter"/>
</dbReference>
<keyword evidence="5 7" id="KW-0697">Rotamase</keyword>
<dbReference type="FunFam" id="3.10.50.40:FF:000006">
    <property type="entry name" value="Peptidyl-prolyl cis-trans isomerase"/>
    <property type="match status" value="1"/>
</dbReference>
<dbReference type="PANTHER" id="PTHR43811:SF19">
    <property type="entry name" value="39 KDA FK506-BINDING NUCLEAR PROTEIN"/>
    <property type="match status" value="1"/>
</dbReference>
<dbReference type="Proteomes" id="UP000023758">
    <property type="component" value="Unassembled WGS sequence"/>
</dbReference>
<dbReference type="InterPro" id="IPR041232">
    <property type="entry name" value="NPL"/>
</dbReference>
<name>A0A022VY14_TRIRU</name>
<comment type="catalytic activity">
    <reaction evidence="1 7">
        <text>[protein]-peptidylproline (omega=180) = [protein]-peptidylproline (omega=0)</text>
        <dbReference type="Rhea" id="RHEA:16237"/>
        <dbReference type="Rhea" id="RHEA-COMP:10747"/>
        <dbReference type="Rhea" id="RHEA-COMP:10748"/>
        <dbReference type="ChEBI" id="CHEBI:83833"/>
        <dbReference type="ChEBI" id="CHEBI:83834"/>
        <dbReference type="EC" id="5.2.1.8"/>
    </reaction>
</comment>
<dbReference type="GO" id="GO:0003755">
    <property type="term" value="F:peptidyl-prolyl cis-trans isomerase activity"/>
    <property type="evidence" value="ECO:0007669"/>
    <property type="project" value="UniProtKB-KW"/>
</dbReference>
<evidence type="ECO:0000313" key="11">
    <source>
        <dbReference type="EMBL" id="EZF50844.1"/>
    </source>
</evidence>
<feature type="region of interest" description="Disordered" evidence="8">
    <location>
        <begin position="199"/>
        <end position="224"/>
    </location>
</feature>
<dbReference type="OrthoDB" id="77911at2759"/>
<feature type="signal peptide" evidence="9">
    <location>
        <begin position="1"/>
        <end position="22"/>
    </location>
</feature>